<dbReference type="InterPro" id="IPR035992">
    <property type="entry name" value="Ricin_B-like_lectins"/>
</dbReference>
<name>A0ABN0UK20_9PSEU</name>
<organism evidence="3 4">
    <name type="scientific">Saccharothrix mutabilis subsp. mutabilis</name>
    <dbReference type="NCBI Taxonomy" id="66855"/>
    <lineage>
        <taxon>Bacteria</taxon>
        <taxon>Bacillati</taxon>
        <taxon>Actinomycetota</taxon>
        <taxon>Actinomycetes</taxon>
        <taxon>Pseudonocardiales</taxon>
        <taxon>Pseudonocardiaceae</taxon>
        <taxon>Saccharothrix</taxon>
    </lineage>
</organism>
<feature type="signal peptide" evidence="1">
    <location>
        <begin position="1"/>
        <end position="21"/>
    </location>
</feature>
<gene>
    <name evidence="3" type="ORF">GCM10010492_62060</name>
</gene>
<dbReference type="PROSITE" id="PS50231">
    <property type="entry name" value="RICIN_B_LECTIN"/>
    <property type="match status" value="1"/>
</dbReference>
<feature type="chain" id="PRO_5045122225" description="Ricin B lectin domain-containing protein" evidence="1">
    <location>
        <begin position="22"/>
        <end position="214"/>
    </location>
</feature>
<dbReference type="RefSeq" id="WP_343937592.1">
    <property type="nucleotide sequence ID" value="NZ_BAAABU010000021.1"/>
</dbReference>
<keyword evidence="4" id="KW-1185">Reference proteome</keyword>
<comment type="caution">
    <text evidence="3">The sequence shown here is derived from an EMBL/GenBank/DDBJ whole genome shotgun (WGS) entry which is preliminary data.</text>
</comment>
<feature type="domain" description="Ricin B lectin" evidence="2">
    <location>
        <begin position="82"/>
        <end position="209"/>
    </location>
</feature>
<dbReference type="EMBL" id="BAAABU010000021">
    <property type="protein sequence ID" value="GAA0253026.1"/>
    <property type="molecule type" value="Genomic_DNA"/>
</dbReference>
<protein>
    <recommendedName>
        <fullName evidence="2">Ricin B lectin domain-containing protein</fullName>
    </recommendedName>
</protein>
<dbReference type="CDD" id="cd00161">
    <property type="entry name" value="beta-trefoil_Ricin-like"/>
    <property type="match status" value="1"/>
</dbReference>
<proteinExistence type="predicted"/>
<dbReference type="InterPro" id="IPR000772">
    <property type="entry name" value="Ricin_B_lectin"/>
</dbReference>
<evidence type="ECO:0000313" key="4">
    <source>
        <dbReference type="Proteomes" id="UP001500416"/>
    </source>
</evidence>
<dbReference type="SMART" id="SM00458">
    <property type="entry name" value="RICIN"/>
    <property type="match status" value="1"/>
</dbReference>
<dbReference type="SUPFAM" id="SSF50370">
    <property type="entry name" value="Ricin B-like lectins"/>
    <property type="match status" value="1"/>
</dbReference>
<accession>A0ABN0UK20</accession>
<reference evidence="3 4" key="1">
    <citation type="journal article" date="2019" name="Int. J. Syst. Evol. Microbiol.">
        <title>The Global Catalogue of Microorganisms (GCM) 10K type strain sequencing project: providing services to taxonomists for standard genome sequencing and annotation.</title>
        <authorList>
            <consortium name="The Broad Institute Genomics Platform"/>
            <consortium name="The Broad Institute Genome Sequencing Center for Infectious Disease"/>
            <person name="Wu L."/>
            <person name="Ma J."/>
        </authorList>
    </citation>
    <scope>NUCLEOTIDE SEQUENCE [LARGE SCALE GENOMIC DNA]</scope>
    <source>
        <strain evidence="3 4">JCM 3380</strain>
    </source>
</reference>
<sequence length="214" mass="23523">MKKLLAAAALLVSVVVPTQFAGAASAAQESGVAAPARDVPAFVIDDATAVPPAVDQARERIRAGKPAGWQKGEVSASGIDYEGYFINGNGNCLDVYNNTGPQLIHWACHWGGNQYWRLTKDPNYNQWEIKPWQWVTECADVEGVVGPNVIKFPCTLNSNQLWYAADTGNRTAFFQSYADFGKCLDASGTDSRALSWPCNWQANQQWYLYIPQNT</sequence>
<keyword evidence="1" id="KW-0732">Signal</keyword>
<evidence type="ECO:0000259" key="2">
    <source>
        <dbReference type="SMART" id="SM00458"/>
    </source>
</evidence>
<evidence type="ECO:0000256" key="1">
    <source>
        <dbReference type="SAM" id="SignalP"/>
    </source>
</evidence>
<dbReference type="Gene3D" id="2.80.10.50">
    <property type="match status" value="2"/>
</dbReference>
<dbReference type="Proteomes" id="UP001500416">
    <property type="component" value="Unassembled WGS sequence"/>
</dbReference>
<evidence type="ECO:0000313" key="3">
    <source>
        <dbReference type="EMBL" id="GAA0253026.1"/>
    </source>
</evidence>